<dbReference type="AlphaFoldDB" id="A0A9W8YNM9"/>
<keyword evidence="2" id="KW-1133">Transmembrane helix</keyword>
<keyword evidence="3" id="KW-0732">Signal</keyword>
<sequence length="795" mass="90806">MAFFPQSSLLPIAWIMILAHNAHASTANTTTDALVGWTAGPSTRGTLALLYSCIFTIFACTWTVLHLNVPGMEDSAMRRTRRKIKWMIINILFPEFILAKGICDLRLALDQLREFDEYIREEPEALQWTTSKINRYEEKYIEEWEWEVVYPKHWRFLCRLLNLELRPNLCSPRSQEDIESGPSSPTAGVSPAPSPSESMELHEFAADGLPALSVSKTHASGKVRLQSMSRDQSQVFQDNDEDATENNIPFNSLDQPEWIGQAQNRLEAAREPAEASGLNVAGDTEPTARGRQEASSHATASTDYDWLEKKRTRIQEWTIVHSYYAQMGGLIAWRAFSARPGQEDYFSTVTASKLTSRYKWTLDDCFCHPLKDLILSEEDINDKSKADWLIKGIAVLQIIWLVLNVITRGITGLPVTQLEIATVAFATMAIFTYLANWWKPKDISQVTIVRTSSYGSSLDEDPSQQLSERLWPPWDAAYRSRDIYDNYRIPNDSVWMEGDAPLILILMGVSSMIFGGLHCLAWNFEFPTQTQRNCWRAASIISTVLPGIVLCLNLFLNYISNIMGSWSIDDILPMLEPLDRLPEELWREITQRPKFLSWAPDAQKALLLMPPGCRNWDDEPSARVVEKSQQAAKWTDLSRVKESMVAMLQIYTTYHFGRKREFENYPAKHREPGSNLFLCLRRIRHSFYSKELQDLCTDYEAFVASKYAIPEADLFHGTIIGHMMWAYERLVAEGEDSMWPLQRTNIFATNILTVVGGVFYALARIAIIVLVFTCLRATPEGVYQNTPWTRFLPHI</sequence>
<protein>
    <submittedName>
        <fullName evidence="4">Uncharacterized protein</fullName>
    </submittedName>
</protein>
<feature type="region of interest" description="Disordered" evidence="1">
    <location>
        <begin position="272"/>
        <end position="302"/>
    </location>
</feature>
<evidence type="ECO:0000313" key="5">
    <source>
        <dbReference type="Proteomes" id="UP001140453"/>
    </source>
</evidence>
<dbReference type="Proteomes" id="UP001140453">
    <property type="component" value="Unassembled WGS sequence"/>
</dbReference>
<feature type="transmembrane region" description="Helical" evidence="2">
    <location>
        <begin position="534"/>
        <end position="556"/>
    </location>
</feature>
<feature type="signal peptide" evidence="3">
    <location>
        <begin position="1"/>
        <end position="24"/>
    </location>
</feature>
<feature type="transmembrane region" description="Helical" evidence="2">
    <location>
        <begin position="418"/>
        <end position="438"/>
    </location>
</feature>
<accession>A0A9W8YNM9</accession>
<feature type="transmembrane region" description="Helical" evidence="2">
    <location>
        <begin position="388"/>
        <end position="406"/>
    </location>
</feature>
<keyword evidence="5" id="KW-1185">Reference proteome</keyword>
<feature type="transmembrane region" description="Helical" evidence="2">
    <location>
        <begin position="751"/>
        <end position="775"/>
    </location>
</feature>
<feature type="region of interest" description="Disordered" evidence="1">
    <location>
        <begin position="223"/>
        <end position="253"/>
    </location>
</feature>
<feature type="compositionally biased region" description="Polar residues" evidence="1">
    <location>
        <begin position="226"/>
        <end position="237"/>
    </location>
</feature>
<evidence type="ECO:0000256" key="3">
    <source>
        <dbReference type="SAM" id="SignalP"/>
    </source>
</evidence>
<keyword evidence="2" id="KW-0472">Membrane</keyword>
<evidence type="ECO:0000256" key="2">
    <source>
        <dbReference type="SAM" id="Phobius"/>
    </source>
</evidence>
<gene>
    <name evidence="4" type="ORF">N0V93_008760</name>
</gene>
<keyword evidence="2" id="KW-0812">Transmembrane</keyword>
<dbReference type="OrthoDB" id="3061561at2759"/>
<proteinExistence type="predicted"/>
<feature type="transmembrane region" description="Helical" evidence="2">
    <location>
        <begin position="500"/>
        <end position="522"/>
    </location>
</feature>
<feature type="region of interest" description="Disordered" evidence="1">
    <location>
        <begin position="172"/>
        <end position="199"/>
    </location>
</feature>
<feature type="chain" id="PRO_5040863548" evidence="3">
    <location>
        <begin position="25"/>
        <end position="795"/>
    </location>
</feature>
<dbReference type="PANTHER" id="PTHR35043:SF8">
    <property type="entry name" value="DUF4220 DOMAIN-CONTAINING PROTEIN"/>
    <property type="match status" value="1"/>
</dbReference>
<reference evidence="4" key="1">
    <citation type="submission" date="2022-10" db="EMBL/GenBank/DDBJ databases">
        <title>Tapping the CABI collections for fungal endophytes: first genome assemblies for Collariella, Neodidymelliopsis, Ascochyta clinopodiicola, Didymella pomorum, Didymosphaeria variabile, Neocosmospora piperis and Neocucurbitaria cava.</title>
        <authorList>
            <person name="Hill R."/>
        </authorList>
    </citation>
    <scope>NUCLEOTIDE SEQUENCE</scope>
    <source>
        <strain evidence="4">IMI 355082</strain>
    </source>
</reference>
<comment type="caution">
    <text evidence="4">The sequence shown here is derived from an EMBL/GenBank/DDBJ whole genome shotgun (WGS) entry which is preliminary data.</text>
</comment>
<name>A0A9W8YNM9_9PEZI</name>
<evidence type="ECO:0000313" key="4">
    <source>
        <dbReference type="EMBL" id="KAJ4388154.1"/>
    </source>
</evidence>
<dbReference type="EMBL" id="JAPEVB010000005">
    <property type="protein sequence ID" value="KAJ4388154.1"/>
    <property type="molecule type" value="Genomic_DNA"/>
</dbReference>
<dbReference type="PANTHER" id="PTHR35043">
    <property type="entry name" value="TRANSCRIPTION FACTOR DOMAIN-CONTAINING PROTEIN"/>
    <property type="match status" value="1"/>
</dbReference>
<evidence type="ECO:0000256" key="1">
    <source>
        <dbReference type="SAM" id="MobiDB-lite"/>
    </source>
</evidence>
<feature type="transmembrane region" description="Helical" evidence="2">
    <location>
        <begin position="48"/>
        <end position="67"/>
    </location>
</feature>
<organism evidence="4 5">
    <name type="scientific">Gnomoniopsis smithogilvyi</name>
    <dbReference type="NCBI Taxonomy" id="1191159"/>
    <lineage>
        <taxon>Eukaryota</taxon>
        <taxon>Fungi</taxon>
        <taxon>Dikarya</taxon>
        <taxon>Ascomycota</taxon>
        <taxon>Pezizomycotina</taxon>
        <taxon>Sordariomycetes</taxon>
        <taxon>Sordariomycetidae</taxon>
        <taxon>Diaporthales</taxon>
        <taxon>Gnomoniaceae</taxon>
        <taxon>Gnomoniopsis</taxon>
    </lineage>
</organism>